<dbReference type="CDD" id="cd03801">
    <property type="entry name" value="GT4_PimA-like"/>
    <property type="match status" value="1"/>
</dbReference>
<dbReference type="PANTHER" id="PTHR12526">
    <property type="entry name" value="GLYCOSYLTRANSFERASE"/>
    <property type="match status" value="1"/>
</dbReference>
<accession>A0A381X1C9</accession>
<dbReference type="EMBL" id="UINC01013559">
    <property type="protein sequence ID" value="SVA58500.1"/>
    <property type="molecule type" value="Genomic_DNA"/>
</dbReference>
<reference evidence="1" key="1">
    <citation type="submission" date="2018-05" db="EMBL/GenBank/DDBJ databases">
        <authorList>
            <person name="Lanie J.A."/>
            <person name="Ng W.-L."/>
            <person name="Kazmierczak K.M."/>
            <person name="Andrzejewski T.M."/>
            <person name="Davidsen T.M."/>
            <person name="Wayne K.J."/>
            <person name="Tettelin H."/>
            <person name="Glass J.I."/>
            <person name="Rusch D."/>
            <person name="Podicherti R."/>
            <person name="Tsui H.-C.T."/>
            <person name="Winkler M.E."/>
        </authorList>
    </citation>
    <scope>NUCLEOTIDE SEQUENCE</scope>
</reference>
<proteinExistence type="predicted"/>
<organism evidence="1">
    <name type="scientific">marine metagenome</name>
    <dbReference type="NCBI Taxonomy" id="408172"/>
    <lineage>
        <taxon>unclassified sequences</taxon>
        <taxon>metagenomes</taxon>
        <taxon>ecological metagenomes</taxon>
    </lineage>
</organism>
<protein>
    <recommendedName>
        <fullName evidence="2">Glycosyltransferase subfamily 4-like N-terminal domain-containing protein</fullName>
    </recommendedName>
</protein>
<sequence length="303" mass="34464">MQRAIDNLLQQMDFDLVHAHLFRMGQYVADYKEVPKMLDLCDSMALNLNRRIEIDHGAILPLLKIEQKRTRDYEIGIARIFDHNTVVAKPDYDYLLEQNAELSLSIIPVGVDPDYFQPCSIEDEGLNLLFTGTMNYFPNYDAAIYFHNEIWPLIIAKHPDVTFSIVGNNPTDQVKRLAGNNVTVTGYVPDTRAYFNKATVFISPMRSGSGLQVKHLEAMAMGIPIVTTTIGSLGIEAIENQDLLVADTPNNFANHVNMLLDDRELRRSIGNSGRKLIEEKYNWQILGKKLNDIYSKIKKRKTC</sequence>
<dbReference type="PANTHER" id="PTHR12526:SF600">
    <property type="entry name" value="GLYCOSYL TRANSFERASE GROUP 1"/>
    <property type="match status" value="1"/>
</dbReference>
<name>A0A381X1C9_9ZZZZ</name>
<evidence type="ECO:0000313" key="1">
    <source>
        <dbReference type="EMBL" id="SVA58500.1"/>
    </source>
</evidence>
<gene>
    <name evidence="1" type="ORF">METZ01_LOCUS111354</name>
</gene>
<dbReference type="GO" id="GO:0016757">
    <property type="term" value="F:glycosyltransferase activity"/>
    <property type="evidence" value="ECO:0007669"/>
    <property type="project" value="TreeGrafter"/>
</dbReference>
<dbReference type="Gene3D" id="3.40.50.2000">
    <property type="entry name" value="Glycogen Phosphorylase B"/>
    <property type="match status" value="2"/>
</dbReference>
<evidence type="ECO:0008006" key="2">
    <source>
        <dbReference type="Google" id="ProtNLM"/>
    </source>
</evidence>
<dbReference type="Pfam" id="PF13692">
    <property type="entry name" value="Glyco_trans_1_4"/>
    <property type="match status" value="1"/>
</dbReference>
<dbReference type="AlphaFoldDB" id="A0A381X1C9"/>
<dbReference type="SUPFAM" id="SSF53756">
    <property type="entry name" value="UDP-Glycosyltransferase/glycogen phosphorylase"/>
    <property type="match status" value="1"/>
</dbReference>